<evidence type="ECO:0000259" key="2">
    <source>
        <dbReference type="Pfam" id="PF07833"/>
    </source>
</evidence>
<organism evidence="3 4">
    <name type="scientific">Paenibacillus popilliae</name>
    <name type="common">Bacillus popilliae</name>
    <dbReference type="NCBI Taxonomy" id="78057"/>
    <lineage>
        <taxon>Bacteria</taxon>
        <taxon>Bacillati</taxon>
        <taxon>Bacillota</taxon>
        <taxon>Bacilli</taxon>
        <taxon>Bacillales</taxon>
        <taxon>Paenibacillaceae</taxon>
        <taxon>Paenibacillus</taxon>
    </lineage>
</organism>
<gene>
    <name evidence="3" type="ORF">C7Y44_03670</name>
</gene>
<dbReference type="InterPro" id="IPR016047">
    <property type="entry name" value="M23ase_b-sheet_dom"/>
</dbReference>
<dbReference type="Gene3D" id="2.70.70.10">
    <property type="entry name" value="Glucose Permease (Domain IIA)"/>
    <property type="match status" value="1"/>
</dbReference>
<dbReference type="Pfam" id="PF07833">
    <property type="entry name" value="Cu_amine_oxidN1"/>
    <property type="match status" value="1"/>
</dbReference>
<dbReference type="EMBL" id="SADY01000001">
    <property type="protein sequence ID" value="TQR46764.1"/>
    <property type="molecule type" value="Genomic_DNA"/>
</dbReference>
<comment type="caution">
    <text evidence="3">The sequence shown here is derived from an EMBL/GenBank/DDBJ whole genome shotgun (WGS) entry which is preliminary data.</text>
</comment>
<protein>
    <submittedName>
        <fullName evidence="3">Uncharacterized protein</fullName>
    </submittedName>
</protein>
<dbReference type="InterPro" id="IPR011055">
    <property type="entry name" value="Dup_hybrid_motif"/>
</dbReference>
<accession>A0ABY3AWW9</accession>
<dbReference type="InterPro" id="IPR036582">
    <property type="entry name" value="Mao_N_sf"/>
</dbReference>
<dbReference type="InterPro" id="IPR050570">
    <property type="entry name" value="Cell_wall_metabolism_enzyme"/>
</dbReference>
<dbReference type="SUPFAM" id="SSF51261">
    <property type="entry name" value="Duplicated hybrid motif"/>
    <property type="match status" value="1"/>
</dbReference>
<dbReference type="Pfam" id="PF01551">
    <property type="entry name" value="Peptidase_M23"/>
    <property type="match status" value="1"/>
</dbReference>
<dbReference type="CDD" id="cd12797">
    <property type="entry name" value="M23_peptidase"/>
    <property type="match status" value="1"/>
</dbReference>
<dbReference type="PANTHER" id="PTHR21666:SF270">
    <property type="entry name" value="MUREIN HYDROLASE ACTIVATOR ENVC"/>
    <property type="match status" value="1"/>
</dbReference>
<keyword evidence="4" id="KW-1185">Reference proteome</keyword>
<feature type="domain" description="M23ase beta-sheet core" evidence="1">
    <location>
        <begin position="33"/>
        <end position="128"/>
    </location>
</feature>
<evidence type="ECO:0000313" key="4">
    <source>
        <dbReference type="Proteomes" id="UP000316208"/>
    </source>
</evidence>
<dbReference type="Proteomes" id="UP000316208">
    <property type="component" value="Unassembled WGS sequence"/>
</dbReference>
<name>A0ABY3AWW9_PAEPP</name>
<feature type="domain" description="Copper amine oxidase-like N-terminal" evidence="2">
    <location>
        <begin position="209"/>
        <end position="251"/>
    </location>
</feature>
<evidence type="ECO:0000313" key="3">
    <source>
        <dbReference type="EMBL" id="TQR46764.1"/>
    </source>
</evidence>
<reference evidence="3 4" key="1">
    <citation type="submission" date="2018-03" db="EMBL/GenBank/DDBJ databases">
        <title>Aerobic endospore-forming bacteria genome sequencing and assembly.</title>
        <authorList>
            <person name="Cavalcante D.A."/>
            <person name="Driks A."/>
            <person name="Putonti C."/>
            <person name="De-Souza M.T."/>
        </authorList>
    </citation>
    <scope>NUCLEOTIDE SEQUENCE [LARGE SCALE GENOMIC DNA]</scope>
    <source>
        <strain evidence="3 4">SDF0028</strain>
    </source>
</reference>
<evidence type="ECO:0000259" key="1">
    <source>
        <dbReference type="Pfam" id="PF01551"/>
    </source>
</evidence>
<dbReference type="InterPro" id="IPR012854">
    <property type="entry name" value="Cu_amine_oxidase-like_N"/>
</dbReference>
<dbReference type="PANTHER" id="PTHR21666">
    <property type="entry name" value="PEPTIDASE-RELATED"/>
    <property type="match status" value="1"/>
</dbReference>
<dbReference type="SUPFAM" id="SSF55383">
    <property type="entry name" value="Copper amine oxidase, domain N"/>
    <property type="match status" value="1"/>
</dbReference>
<proteinExistence type="predicted"/>
<sequence length="252" mass="27506">MKMEKIDWNNYGFQVTSPYGLRNDPFTGSKSWHTGIDLVKSHQAPVHAFTAGEVVHAKMGQPGTGFGGFGNVVAVKDATGHLHCYAHLDSVTVKVGDKVAQGQEVGRQGTTGRSTGSHLHYEVRSASSPSFGFGKDINPVDYLATSTTHAQREENKQPLTPKYKKVPVFVNGKALGEGLLLSGVTYIPLREYCNRLGGNISIQDKEVYVNHKKVSDPLMINGSTYVPVRTLAKYLDVTVNWTGKEVTITTKK</sequence>